<evidence type="ECO:0000256" key="1">
    <source>
        <dbReference type="SAM" id="Phobius"/>
    </source>
</evidence>
<organism evidence="2 3">
    <name type="scientific">Butyricicoccus porcorum</name>
    <dbReference type="NCBI Taxonomy" id="1945634"/>
    <lineage>
        <taxon>Bacteria</taxon>
        <taxon>Bacillati</taxon>
        <taxon>Bacillota</taxon>
        <taxon>Clostridia</taxon>
        <taxon>Eubacteriales</taxon>
        <taxon>Butyricicoccaceae</taxon>
        <taxon>Butyricicoccus</taxon>
    </lineage>
</organism>
<dbReference type="RefSeq" id="WP_087021459.1">
    <property type="nucleotide sequence ID" value="NZ_CP178353.1"/>
</dbReference>
<sequence length="110" mass="12494">MTNCCTFFKKAGDYRDLAAARLENAGDLVRAGYTAASQRITSLLRKYMLSEIQILQLMLVSFGVLLGATFSDFFKKHRKFVLIAFLLSVCLFVYKAFQLLGEWDESNGEF</sequence>
<dbReference type="EMBL" id="NHOC01000010">
    <property type="protein sequence ID" value="OUM19726.1"/>
    <property type="molecule type" value="Genomic_DNA"/>
</dbReference>
<reference evidence="2 3" key="1">
    <citation type="submission" date="2017-05" db="EMBL/GenBank/DDBJ databases">
        <title>Butyricicoccus porcorum sp. nov. a butyrate-producing bacterium from the swine intestinal tract.</title>
        <authorList>
            <person name="Trachsel J."/>
            <person name="Humphrey S."/>
            <person name="Allen H.K."/>
        </authorList>
    </citation>
    <scope>NUCLEOTIDE SEQUENCE [LARGE SCALE GENOMIC DNA]</scope>
    <source>
        <strain evidence="2">BB10</strain>
    </source>
</reference>
<protein>
    <submittedName>
        <fullName evidence="2">Uncharacterized protein</fullName>
    </submittedName>
</protein>
<evidence type="ECO:0000313" key="3">
    <source>
        <dbReference type="Proteomes" id="UP000194903"/>
    </source>
</evidence>
<keyword evidence="1" id="KW-0472">Membrane</keyword>
<name>A0A252F1P8_9FIRM</name>
<evidence type="ECO:0000313" key="2">
    <source>
        <dbReference type="EMBL" id="OUM19726.1"/>
    </source>
</evidence>
<keyword evidence="1" id="KW-1133">Transmembrane helix</keyword>
<gene>
    <name evidence="2" type="ORF">CBW42_11220</name>
</gene>
<comment type="caution">
    <text evidence="2">The sequence shown here is derived from an EMBL/GenBank/DDBJ whole genome shotgun (WGS) entry which is preliminary data.</text>
</comment>
<keyword evidence="1" id="KW-0812">Transmembrane</keyword>
<feature type="transmembrane region" description="Helical" evidence="1">
    <location>
        <begin position="80"/>
        <end position="97"/>
    </location>
</feature>
<dbReference type="AlphaFoldDB" id="A0A252F1P8"/>
<proteinExistence type="predicted"/>
<keyword evidence="3" id="KW-1185">Reference proteome</keyword>
<feature type="transmembrane region" description="Helical" evidence="1">
    <location>
        <begin position="54"/>
        <end position="73"/>
    </location>
</feature>
<accession>A0A252F1P8</accession>
<dbReference type="Proteomes" id="UP000194903">
    <property type="component" value="Unassembled WGS sequence"/>
</dbReference>